<dbReference type="GO" id="GO:0006355">
    <property type="term" value="P:regulation of DNA-templated transcription"/>
    <property type="evidence" value="ECO:0007669"/>
    <property type="project" value="InterPro"/>
</dbReference>
<evidence type="ECO:0000256" key="7">
    <source>
        <dbReference type="SAM" id="Phobius"/>
    </source>
</evidence>
<evidence type="ECO:0000259" key="9">
    <source>
        <dbReference type="PROSITE" id="PS50112"/>
    </source>
</evidence>
<dbReference type="InterPro" id="IPR000014">
    <property type="entry name" value="PAS"/>
</dbReference>
<dbReference type="InterPro" id="IPR050736">
    <property type="entry name" value="Sensor_HK_Regulatory"/>
</dbReference>
<feature type="domain" description="Histidine kinase" evidence="8">
    <location>
        <begin position="212"/>
        <end position="431"/>
    </location>
</feature>
<dbReference type="InterPro" id="IPR004358">
    <property type="entry name" value="Sig_transdc_His_kin-like_C"/>
</dbReference>
<feature type="transmembrane region" description="Helical" evidence="7">
    <location>
        <begin position="21"/>
        <end position="41"/>
    </location>
</feature>
<dbReference type="InterPro" id="IPR036890">
    <property type="entry name" value="HATPase_C_sf"/>
</dbReference>
<feature type="transmembrane region" description="Helical" evidence="7">
    <location>
        <begin position="47"/>
        <end position="66"/>
    </location>
</feature>
<dbReference type="InterPro" id="IPR003661">
    <property type="entry name" value="HisK_dim/P_dom"/>
</dbReference>
<keyword evidence="6" id="KW-0902">Two-component regulatory system</keyword>
<dbReference type="CDD" id="cd00130">
    <property type="entry name" value="PAS"/>
    <property type="match status" value="1"/>
</dbReference>
<comment type="catalytic activity">
    <reaction evidence="1">
        <text>ATP + protein L-histidine = ADP + protein N-phospho-L-histidine.</text>
        <dbReference type="EC" id="2.7.13.3"/>
    </reaction>
</comment>
<dbReference type="SMART" id="SM00388">
    <property type="entry name" value="HisKA"/>
    <property type="match status" value="1"/>
</dbReference>
<protein>
    <recommendedName>
        <fullName evidence="2">histidine kinase</fullName>
        <ecNumber evidence="2">2.7.13.3</ecNumber>
    </recommendedName>
</protein>
<keyword evidence="7" id="KW-0812">Transmembrane</keyword>
<keyword evidence="3" id="KW-0597">Phosphoprotein</keyword>
<dbReference type="PANTHER" id="PTHR43711:SF1">
    <property type="entry name" value="HISTIDINE KINASE 1"/>
    <property type="match status" value="1"/>
</dbReference>
<evidence type="ECO:0000256" key="6">
    <source>
        <dbReference type="ARBA" id="ARBA00023012"/>
    </source>
</evidence>
<evidence type="ECO:0000313" key="11">
    <source>
        <dbReference type="Proteomes" id="UP000176633"/>
    </source>
</evidence>
<dbReference type="Gene3D" id="3.30.450.20">
    <property type="entry name" value="PAS domain"/>
    <property type="match status" value="1"/>
</dbReference>
<dbReference type="PROSITE" id="PS50112">
    <property type="entry name" value="PAS"/>
    <property type="match status" value="1"/>
</dbReference>
<dbReference type="InterPro" id="IPR005467">
    <property type="entry name" value="His_kinase_dom"/>
</dbReference>
<dbReference type="EMBL" id="MFKM01000013">
    <property type="protein sequence ID" value="OGG43497.1"/>
    <property type="molecule type" value="Genomic_DNA"/>
</dbReference>
<evidence type="ECO:0000256" key="1">
    <source>
        <dbReference type="ARBA" id="ARBA00000085"/>
    </source>
</evidence>
<dbReference type="InterPro" id="IPR003594">
    <property type="entry name" value="HATPase_dom"/>
</dbReference>
<evidence type="ECO:0000256" key="4">
    <source>
        <dbReference type="ARBA" id="ARBA00022679"/>
    </source>
</evidence>
<dbReference type="SMART" id="SM00387">
    <property type="entry name" value="HATPase_c"/>
    <property type="match status" value="1"/>
</dbReference>
<dbReference type="EC" id="2.7.13.3" evidence="2"/>
<keyword evidence="7" id="KW-1133">Transmembrane helix</keyword>
<evidence type="ECO:0000259" key="8">
    <source>
        <dbReference type="PROSITE" id="PS50109"/>
    </source>
</evidence>
<dbReference type="InterPro" id="IPR036097">
    <property type="entry name" value="HisK_dim/P_sf"/>
</dbReference>
<dbReference type="SMART" id="SM00091">
    <property type="entry name" value="PAS"/>
    <property type="match status" value="1"/>
</dbReference>
<name>A0A1F6C3X7_9BACT</name>
<proteinExistence type="predicted"/>
<dbReference type="NCBIfam" id="TIGR00229">
    <property type="entry name" value="sensory_box"/>
    <property type="match status" value="1"/>
</dbReference>
<dbReference type="Pfam" id="PF00989">
    <property type="entry name" value="PAS"/>
    <property type="match status" value="1"/>
</dbReference>
<comment type="caution">
    <text evidence="10">The sequence shown here is derived from an EMBL/GenBank/DDBJ whole genome shotgun (WGS) entry which is preliminary data.</text>
</comment>
<evidence type="ECO:0000256" key="2">
    <source>
        <dbReference type="ARBA" id="ARBA00012438"/>
    </source>
</evidence>
<feature type="domain" description="PAS" evidence="9">
    <location>
        <begin position="78"/>
        <end position="123"/>
    </location>
</feature>
<dbReference type="Gene3D" id="3.30.565.10">
    <property type="entry name" value="Histidine kinase-like ATPase, C-terminal domain"/>
    <property type="match status" value="1"/>
</dbReference>
<dbReference type="PROSITE" id="PS50109">
    <property type="entry name" value="HIS_KIN"/>
    <property type="match status" value="1"/>
</dbReference>
<dbReference type="FunFam" id="3.30.565.10:FF:000006">
    <property type="entry name" value="Sensor histidine kinase WalK"/>
    <property type="match status" value="1"/>
</dbReference>
<keyword evidence="4" id="KW-0808">Transferase</keyword>
<dbReference type="InterPro" id="IPR035965">
    <property type="entry name" value="PAS-like_dom_sf"/>
</dbReference>
<organism evidence="10 11">
    <name type="scientific">Candidatus Jorgensenbacteria bacterium RIFCSPLOWO2_12_FULL_42_11</name>
    <dbReference type="NCBI Taxonomy" id="1798473"/>
    <lineage>
        <taxon>Bacteria</taxon>
        <taxon>Candidatus Joergenseniibacteriota</taxon>
    </lineage>
</organism>
<evidence type="ECO:0000313" key="10">
    <source>
        <dbReference type="EMBL" id="OGG43497.1"/>
    </source>
</evidence>
<keyword evidence="5" id="KW-0418">Kinase</keyword>
<dbReference type="CDD" id="cd00082">
    <property type="entry name" value="HisKA"/>
    <property type="match status" value="1"/>
</dbReference>
<evidence type="ECO:0000256" key="3">
    <source>
        <dbReference type="ARBA" id="ARBA00022553"/>
    </source>
</evidence>
<dbReference type="AlphaFoldDB" id="A0A1F6C3X7"/>
<accession>A0A1F6C3X7</accession>
<dbReference type="InterPro" id="IPR013767">
    <property type="entry name" value="PAS_fold"/>
</dbReference>
<reference evidence="10 11" key="1">
    <citation type="journal article" date="2016" name="Nat. Commun.">
        <title>Thousands of microbial genomes shed light on interconnected biogeochemical processes in an aquifer system.</title>
        <authorList>
            <person name="Anantharaman K."/>
            <person name="Brown C.T."/>
            <person name="Hug L.A."/>
            <person name="Sharon I."/>
            <person name="Castelle C.J."/>
            <person name="Probst A.J."/>
            <person name="Thomas B.C."/>
            <person name="Singh A."/>
            <person name="Wilkins M.J."/>
            <person name="Karaoz U."/>
            <person name="Brodie E.L."/>
            <person name="Williams K.H."/>
            <person name="Hubbard S.S."/>
            <person name="Banfield J.F."/>
        </authorList>
    </citation>
    <scope>NUCLEOTIDE SEQUENCE [LARGE SCALE GENOMIC DNA]</scope>
</reference>
<gene>
    <name evidence="10" type="ORF">A3G50_02885</name>
</gene>
<dbReference type="PANTHER" id="PTHR43711">
    <property type="entry name" value="TWO-COMPONENT HISTIDINE KINASE"/>
    <property type="match status" value="1"/>
</dbReference>
<dbReference type="PRINTS" id="PR00344">
    <property type="entry name" value="BCTRLSENSOR"/>
</dbReference>
<dbReference type="STRING" id="1798473.A3G50_02885"/>
<evidence type="ECO:0000256" key="5">
    <source>
        <dbReference type="ARBA" id="ARBA00022777"/>
    </source>
</evidence>
<dbReference type="SUPFAM" id="SSF47384">
    <property type="entry name" value="Homodimeric domain of signal transducing histidine kinase"/>
    <property type="match status" value="1"/>
</dbReference>
<dbReference type="GO" id="GO:0000155">
    <property type="term" value="F:phosphorelay sensor kinase activity"/>
    <property type="evidence" value="ECO:0007669"/>
    <property type="project" value="InterPro"/>
</dbReference>
<keyword evidence="7" id="KW-0472">Membrane</keyword>
<dbReference type="Gene3D" id="1.10.287.130">
    <property type="match status" value="1"/>
</dbReference>
<dbReference type="Pfam" id="PF00512">
    <property type="entry name" value="HisKA"/>
    <property type="match status" value="1"/>
</dbReference>
<dbReference type="CDD" id="cd00075">
    <property type="entry name" value="HATPase"/>
    <property type="match status" value="1"/>
</dbReference>
<dbReference type="SUPFAM" id="SSF55785">
    <property type="entry name" value="PYP-like sensor domain (PAS domain)"/>
    <property type="match status" value="1"/>
</dbReference>
<dbReference type="Pfam" id="PF02518">
    <property type="entry name" value="HATPase_c"/>
    <property type="match status" value="1"/>
</dbReference>
<dbReference type="Proteomes" id="UP000176633">
    <property type="component" value="Unassembled WGS sequence"/>
</dbReference>
<sequence length="444" mass="50446">MQTKIFRFLRQFGFYCRLPEMRTFWIILFLIAAVATINFVFLKGIEALIVLGILLVVGSVVFAGNLRLARSNWEVKVERNQLQDIIENLKDGLIVYDPDFKIQIFNKAAEAIFGISMKEIVGQYFNPNFVQNPKYQLLAQVVFPSLAPMIRRLSEPDVWPQIVELSFDNLSLRVITNRVDDPGGRLLGFFKIIQNRTREKELLRSKSEFITVAAHQLRTPLTGINWALEILEKESDLKPEQKQMIGESHVSAQRLIKIVNDLLDVSKIEEGKFGYQMENVNLVEFLADIMASASLVAKEFGVKLYFDRPAGPIIVKIDPQKLSLAVNNFLDNAIKYNIENGEVVVKIEKFSDKPFVQVGIKDTGVGIPAEEIKKLFARFYRGSNVMKFNTTGSGLGLFITKNIIRRHGGEIWAESTLGRGSAFYFTLPTDPKLIPPAEVFYEEE</sequence>
<dbReference type="SUPFAM" id="SSF55874">
    <property type="entry name" value="ATPase domain of HSP90 chaperone/DNA topoisomerase II/histidine kinase"/>
    <property type="match status" value="1"/>
</dbReference>